<comment type="caution">
    <text evidence="1">The sequence shown here is derived from an EMBL/GenBank/DDBJ whole genome shotgun (WGS) entry which is preliminary data.</text>
</comment>
<dbReference type="Proteomes" id="UP000467700">
    <property type="component" value="Unassembled WGS sequence"/>
</dbReference>
<gene>
    <name evidence="1" type="ORF">AAE3_LOCUS12396</name>
</gene>
<reference evidence="1 2" key="1">
    <citation type="submission" date="2020-01" db="EMBL/GenBank/DDBJ databases">
        <authorList>
            <person name="Gupta K D."/>
        </authorList>
    </citation>
    <scope>NUCLEOTIDE SEQUENCE [LARGE SCALE GENOMIC DNA]</scope>
</reference>
<name>A0A8S0X823_CYCAE</name>
<proteinExistence type="predicted"/>
<dbReference type="OrthoDB" id="3052721at2759"/>
<evidence type="ECO:0000313" key="2">
    <source>
        <dbReference type="Proteomes" id="UP000467700"/>
    </source>
</evidence>
<keyword evidence="2" id="KW-1185">Reference proteome</keyword>
<sequence length="178" mass="19945">MKLKHKGVVTNSGREMIMELSSARVPDSSIDSVIQTVGRWLGIHVCNAISERTVGRIIKEGGVAAKLQMVHEIEREKGFTVSGDGTTIRHLNFDAKHITVNAPSYESGNASDSQTTPQLESWKEISSNAYDTYNQAFKADGKYADPLSFAWYMLRNGSDHSEDQQKLDWLLVGWKELW</sequence>
<organism evidence="1 2">
    <name type="scientific">Cyclocybe aegerita</name>
    <name type="common">Black poplar mushroom</name>
    <name type="synonym">Agrocybe aegerita</name>
    <dbReference type="NCBI Taxonomy" id="1973307"/>
    <lineage>
        <taxon>Eukaryota</taxon>
        <taxon>Fungi</taxon>
        <taxon>Dikarya</taxon>
        <taxon>Basidiomycota</taxon>
        <taxon>Agaricomycotina</taxon>
        <taxon>Agaricomycetes</taxon>
        <taxon>Agaricomycetidae</taxon>
        <taxon>Agaricales</taxon>
        <taxon>Agaricineae</taxon>
        <taxon>Bolbitiaceae</taxon>
        <taxon>Cyclocybe</taxon>
    </lineage>
</organism>
<dbReference type="EMBL" id="CACVBS010000086">
    <property type="protein sequence ID" value="CAA7270142.1"/>
    <property type="molecule type" value="Genomic_DNA"/>
</dbReference>
<accession>A0A8S0X823</accession>
<evidence type="ECO:0000313" key="1">
    <source>
        <dbReference type="EMBL" id="CAA7270142.1"/>
    </source>
</evidence>
<dbReference type="AlphaFoldDB" id="A0A8S0X823"/>
<protein>
    <submittedName>
        <fullName evidence="1">Uncharacterized protein</fullName>
    </submittedName>
</protein>